<gene>
    <name evidence="9" type="primary">FRM2_1</name>
    <name evidence="9" type="ORF">SLS62_000561</name>
</gene>
<keyword evidence="5" id="KW-0560">Oxidoreductase</keyword>
<evidence type="ECO:0000256" key="5">
    <source>
        <dbReference type="ARBA" id="ARBA00023002"/>
    </source>
</evidence>
<dbReference type="InterPro" id="IPR033877">
    <property type="entry name" value="Frm2/Hbn1"/>
</dbReference>
<evidence type="ECO:0000256" key="2">
    <source>
        <dbReference type="ARBA" id="ARBA00004496"/>
    </source>
</evidence>
<evidence type="ECO:0000259" key="8">
    <source>
        <dbReference type="Pfam" id="PF00881"/>
    </source>
</evidence>
<organism evidence="9 10">
    <name type="scientific">Diatrype stigma</name>
    <dbReference type="NCBI Taxonomy" id="117547"/>
    <lineage>
        <taxon>Eukaryota</taxon>
        <taxon>Fungi</taxon>
        <taxon>Dikarya</taxon>
        <taxon>Ascomycota</taxon>
        <taxon>Pezizomycotina</taxon>
        <taxon>Sordariomycetes</taxon>
        <taxon>Xylariomycetidae</taxon>
        <taxon>Xylariales</taxon>
        <taxon>Diatrypaceae</taxon>
        <taxon>Diatrype</taxon>
    </lineage>
</organism>
<reference evidence="9 10" key="1">
    <citation type="submission" date="2024-02" db="EMBL/GenBank/DDBJ databases">
        <title>De novo assembly and annotation of 12 fungi associated with fruit tree decline syndrome in Ontario, Canada.</title>
        <authorList>
            <person name="Sulman M."/>
            <person name="Ellouze W."/>
            <person name="Ilyukhin E."/>
        </authorList>
    </citation>
    <scope>NUCLEOTIDE SEQUENCE [LARGE SCALE GENOMIC DNA]</scope>
    <source>
        <strain evidence="9 10">M11/M66-122</strain>
    </source>
</reference>
<dbReference type="GO" id="GO:0005634">
    <property type="term" value="C:nucleus"/>
    <property type="evidence" value="ECO:0007669"/>
    <property type="project" value="UniProtKB-SubCell"/>
</dbReference>
<keyword evidence="6" id="KW-0539">Nucleus</keyword>
<dbReference type="InterPro" id="IPR000415">
    <property type="entry name" value="Nitroreductase-like"/>
</dbReference>
<dbReference type="PANTHER" id="PTHR43035:SF1">
    <property type="entry name" value="FATTY ACID REPRESSION MUTANT PROTEIN 2-RELATED"/>
    <property type="match status" value="1"/>
</dbReference>
<dbReference type="Gene3D" id="3.40.109.10">
    <property type="entry name" value="NADH Oxidase"/>
    <property type="match status" value="1"/>
</dbReference>
<comment type="caution">
    <text evidence="9">The sequence shown here is derived from an EMBL/GenBank/DDBJ whole genome shotgun (WGS) entry which is preliminary data.</text>
</comment>
<accession>A0AAN9V1L5</accession>
<keyword evidence="7" id="KW-1133">Transmembrane helix</keyword>
<comment type="similarity">
    <text evidence="3">Belongs to the nitroreductase family.</text>
</comment>
<dbReference type="GO" id="GO:0005737">
    <property type="term" value="C:cytoplasm"/>
    <property type="evidence" value="ECO:0007669"/>
    <property type="project" value="UniProtKB-SubCell"/>
</dbReference>
<keyword evidence="4" id="KW-0963">Cytoplasm</keyword>
<keyword evidence="7" id="KW-0812">Transmembrane</keyword>
<evidence type="ECO:0000256" key="7">
    <source>
        <dbReference type="SAM" id="Phobius"/>
    </source>
</evidence>
<dbReference type="GO" id="GO:0034599">
    <property type="term" value="P:cellular response to oxidative stress"/>
    <property type="evidence" value="ECO:0007669"/>
    <property type="project" value="InterPro"/>
</dbReference>
<dbReference type="Pfam" id="PF00881">
    <property type="entry name" value="Nitroreductase"/>
    <property type="match status" value="1"/>
</dbReference>
<dbReference type="InterPro" id="IPR029479">
    <property type="entry name" value="Nitroreductase"/>
</dbReference>
<comment type="subcellular location">
    <subcellularLocation>
        <location evidence="2">Cytoplasm</location>
    </subcellularLocation>
    <subcellularLocation>
        <location evidence="1">Nucleus</location>
    </subcellularLocation>
</comment>
<dbReference type="CDD" id="cd02140">
    <property type="entry name" value="Frm2-like"/>
    <property type="match status" value="1"/>
</dbReference>
<dbReference type="SUPFAM" id="SSF55469">
    <property type="entry name" value="FMN-dependent nitroreductase-like"/>
    <property type="match status" value="1"/>
</dbReference>
<sequence length="260" mass="28534">MSLSPRSLLTWVVISALHCWVILLVTNSPTFNRLSLFLNPFSTFTSSLSSSSQTPITAATPFLDAIKARRTYYALNKTLPISHGRITQIVEEAIQAVPSAFNSQSNRAVVLLGAEHDALWDIAADVLKNHVSEEQWDSTSQRIAGFKAASGTILLFADEKVMSASIANAPTYATQFPAWAAHSEGMLQLALWTALELEGLGANLQHYNPLIDARVTETWQVPASWRLRAQLVFGGRSSTGLPRQKSVRPVEEKLRVFGAE</sequence>
<keyword evidence="7" id="KW-0472">Membrane</keyword>
<dbReference type="PANTHER" id="PTHR43035">
    <property type="entry name" value="FATTY ACID REPRESSION MUTANT PROTEIN 2-RELATED"/>
    <property type="match status" value="1"/>
</dbReference>
<protein>
    <submittedName>
        <fullName evidence="9">Type II nitroreductase</fullName>
    </submittedName>
</protein>
<dbReference type="EMBL" id="JAKJXP020000002">
    <property type="protein sequence ID" value="KAK7757546.1"/>
    <property type="molecule type" value="Genomic_DNA"/>
</dbReference>
<name>A0AAN9V1L5_9PEZI</name>
<evidence type="ECO:0000313" key="10">
    <source>
        <dbReference type="Proteomes" id="UP001320420"/>
    </source>
</evidence>
<proteinExistence type="inferred from homology"/>
<feature type="transmembrane region" description="Helical" evidence="7">
    <location>
        <begin position="7"/>
        <end position="25"/>
    </location>
</feature>
<evidence type="ECO:0000256" key="1">
    <source>
        <dbReference type="ARBA" id="ARBA00004123"/>
    </source>
</evidence>
<keyword evidence="10" id="KW-1185">Reference proteome</keyword>
<dbReference type="FunFam" id="3.40.109.10:FF:000001">
    <property type="entry name" value="Nitroreductase family"/>
    <property type="match status" value="1"/>
</dbReference>
<evidence type="ECO:0000256" key="3">
    <source>
        <dbReference type="ARBA" id="ARBA00007118"/>
    </source>
</evidence>
<dbReference type="AlphaFoldDB" id="A0AAN9V1L5"/>
<evidence type="ECO:0000313" key="9">
    <source>
        <dbReference type="EMBL" id="KAK7757546.1"/>
    </source>
</evidence>
<evidence type="ECO:0000256" key="4">
    <source>
        <dbReference type="ARBA" id="ARBA00022490"/>
    </source>
</evidence>
<evidence type="ECO:0000256" key="6">
    <source>
        <dbReference type="ARBA" id="ARBA00023242"/>
    </source>
</evidence>
<feature type="domain" description="Nitroreductase" evidence="8">
    <location>
        <begin position="66"/>
        <end position="234"/>
    </location>
</feature>
<dbReference type="Proteomes" id="UP001320420">
    <property type="component" value="Unassembled WGS sequence"/>
</dbReference>
<dbReference type="GO" id="GO:0016491">
    <property type="term" value="F:oxidoreductase activity"/>
    <property type="evidence" value="ECO:0007669"/>
    <property type="project" value="UniProtKB-KW"/>
</dbReference>